<evidence type="ECO:0000313" key="2">
    <source>
        <dbReference type="Proteomes" id="UP000319130"/>
    </source>
</evidence>
<protein>
    <submittedName>
        <fullName evidence="1">C_GCAxxG_C_C family protein</fullName>
    </submittedName>
</protein>
<sequence length="146" mass="15837">MQSDISEKATSLFDKGFNCAESVLIAMSDFLGIKADIIPKIATPFGGGIGRQGSVCGAVSGAIMGIGLKCGRMGPSEDKEKAYELALRFYERFEKEFGSVLCHDLIECDLRTPEGKKKAKDLRVHEEKCSRFVARAADIATGLLKE</sequence>
<name>A0A523VUR9_UNCAE</name>
<gene>
    <name evidence="1" type="ORF">E3J48_08840</name>
</gene>
<evidence type="ECO:0000313" key="1">
    <source>
        <dbReference type="EMBL" id="TET58501.1"/>
    </source>
</evidence>
<accession>A0A523VUR9</accession>
<dbReference type="SUPFAM" id="SSF48695">
    <property type="entry name" value="Multiheme cytochromes"/>
    <property type="match status" value="1"/>
</dbReference>
<dbReference type="Proteomes" id="UP000319130">
    <property type="component" value="Unassembled WGS sequence"/>
</dbReference>
<dbReference type="EMBL" id="SOIZ01000410">
    <property type="protein sequence ID" value="TET58501.1"/>
    <property type="molecule type" value="Genomic_DNA"/>
</dbReference>
<organism evidence="1 2">
    <name type="scientific">Aerophobetes bacterium</name>
    <dbReference type="NCBI Taxonomy" id="2030807"/>
    <lineage>
        <taxon>Bacteria</taxon>
        <taxon>Candidatus Aerophobota</taxon>
    </lineage>
</organism>
<comment type="caution">
    <text evidence="1">The sequence shown here is derived from an EMBL/GenBank/DDBJ whole genome shotgun (WGS) entry which is preliminary data.</text>
</comment>
<dbReference type="InterPro" id="IPR010181">
    <property type="entry name" value="CGCAxxGCC_motif"/>
</dbReference>
<proteinExistence type="predicted"/>
<reference evidence="1 2" key="1">
    <citation type="submission" date="2019-03" db="EMBL/GenBank/DDBJ databases">
        <title>Metabolic potential of uncultured bacteria and archaea associated with petroleum seepage in deep-sea sediments.</title>
        <authorList>
            <person name="Dong X."/>
            <person name="Hubert C."/>
        </authorList>
    </citation>
    <scope>NUCLEOTIDE SEQUENCE [LARGE SCALE GENOMIC DNA]</scope>
    <source>
        <strain evidence="1">E29_bin52</strain>
    </source>
</reference>
<dbReference type="NCBIfam" id="TIGR01909">
    <property type="entry name" value="C_GCAxxG_C_C"/>
    <property type="match status" value="1"/>
</dbReference>
<dbReference type="AlphaFoldDB" id="A0A523VUR9"/>
<dbReference type="InterPro" id="IPR036280">
    <property type="entry name" value="Multihaem_cyt_sf"/>
</dbReference>
<dbReference type="Pfam" id="PF09719">
    <property type="entry name" value="C_GCAxxG_C_C"/>
    <property type="match status" value="1"/>
</dbReference>